<dbReference type="Pfam" id="PF00496">
    <property type="entry name" value="SBP_bac_5"/>
    <property type="match status" value="1"/>
</dbReference>
<dbReference type="InterPro" id="IPR030678">
    <property type="entry name" value="Peptide/Ni-bd"/>
</dbReference>
<dbReference type="Gene3D" id="3.40.190.10">
    <property type="entry name" value="Periplasmic binding protein-like II"/>
    <property type="match status" value="1"/>
</dbReference>
<feature type="chain" id="PRO_5031362369" evidence="4">
    <location>
        <begin position="26"/>
        <end position="530"/>
    </location>
</feature>
<dbReference type="EMBL" id="JACHEU010000002">
    <property type="protein sequence ID" value="MBB6013532.1"/>
    <property type="molecule type" value="Genomic_DNA"/>
</dbReference>
<dbReference type="AlphaFoldDB" id="A0A7W9VWW7"/>
<evidence type="ECO:0000259" key="5">
    <source>
        <dbReference type="Pfam" id="PF00496"/>
    </source>
</evidence>
<feature type="domain" description="Solute-binding protein family 5" evidence="5">
    <location>
        <begin position="81"/>
        <end position="442"/>
    </location>
</feature>
<dbReference type="InterPro" id="IPR000914">
    <property type="entry name" value="SBP_5_dom"/>
</dbReference>
<dbReference type="GO" id="GO:1904680">
    <property type="term" value="F:peptide transmembrane transporter activity"/>
    <property type="evidence" value="ECO:0007669"/>
    <property type="project" value="TreeGrafter"/>
</dbReference>
<dbReference type="GO" id="GO:0030288">
    <property type="term" value="C:outer membrane-bounded periplasmic space"/>
    <property type="evidence" value="ECO:0007669"/>
    <property type="project" value="UniProtKB-ARBA"/>
</dbReference>
<dbReference type="PIRSF" id="PIRSF002741">
    <property type="entry name" value="MppA"/>
    <property type="match status" value="1"/>
</dbReference>
<dbReference type="SUPFAM" id="SSF53850">
    <property type="entry name" value="Periplasmic binding protein-like II"/>
    <property type="match status" value="1"/>
</dbReference>
<evidence type="ECO:0000256" key="3">
    <source>
        <dbReference type="ARBA" id="ARBA00022729"/>
    </source>
</evidence>
<keyword evidence="7" id="KW-1185">Reference proteome</keyword>
<name>A0A7W9VWW7_9HYPH</name>
<dbReference type="GO" id="GO:0043190">
    <property type="term" value="C:ATP-binding cassette (ABC) transporter complex"/>
    <property type="evidence" value="ECO:0007669"/>
    <property type="project" value="InterPro"/>
</dbReference>
<dbReference type="Gene3D" id="3.10.105.10">
    <property type="entry name" value="Dipeptide-binding Protein, Domain 3"/>
    <property type="match status" value="1"/>
</dbReference>
<comment type="similarity">
    <text evidence="2">Belongs to the bacterial solute-binding protein 5 family.</text>
</comment>
<dbReference type="CDD" id="cd08517">
    <property type="entry name" value="PBP2_NikA_DppA_OppA_like_13"/>
    <property type="match status" value="1"/>
</dbReference>
<dbReference type="PANTHER" id="PTHR30290">
    <property type="entry name" value="PERIPLASMIC BINDING COMPONENT OF ABC TRANSPORTER"/>
    <property type="match status" value="1"/>
</dbReference>
<reference evidence="6 7" key="1">
    <citation type="submission" date="2020-08" db="EMBL/GenBank/DDBJ databases">
        <title>Genomic Encyclopedia of Type Strains, Phase IV (KMG-IV): sequencing the most valuable type-strain genomes for metagenomic binning, comparative biology and taxonomic classification.</title>
        <authorList>
            <person name="Goeker M."/>
        </authorList>
    </citation>
    <scope>NUCLEOTIDE SEQUENCE [LARGE SCALE GENOMIC DNA]</scope>
    <source>
        <strain evidence="6 7">DSM 11099</strain>
    </source>
</reference>
<comment type="subcellular location">
    <subcellularLocation>
        <location evidence="1">Periplasm</location>
    </subcellularLocation>
</comment>
<dbReference type="GO" id="GO:0015833">
    <property type="term" value="P:peptide transport"/>
    <property type="evidence" value="ECO:0007669"/>
    <property type="project" value="TreeGrafter"/>
</dbReference>
<keyword evidence="3 4" id="KW-0732">Signal</keyword>
<dbReference type="Proteomes" id="UP000533306">
    <property type="component" value="Unassembled WGS sequence"/>
</dbReference>
<dbReference type="InterPro" id="IPR039424">
    <property type="entry name" value="SBP_5"/>
</dbReference>
<proteinExistence type="inferred from homology"/>
<protein>
    <submittedName>
        <fullName evidence="6">Peptide/nickel transport system substrate-binding protein</fullName>
    </submittedName>
</protein>
<sequence length="530" mass="59775">MRKTLTRLVTAVFLGCASMTGIAMAQDGAASAEITRGGTLNMIVQPEPPMLIVGLNTQGPTLYVAGQIYQSLLTYREDLKPLPQLAKSWTVSEDGLTYTFNLQEGVKWHDGEAFTSKDVVFAAEEFLVDAHPRWRLIREAYVESVTAPDDLTVVFRLKKPFSAFLYGFELSSFPIMPAHLYQGTDYRTNANNTRPIGTGPYKFEDWQRGSYIHLVRNEDYWKEGQPYIDDLYFRVIPDAASRAIAFEQGTVDLLRGGDVEGFTINSLTSLPGVETTTAGWEYFSPQMFLQPNLRLEVFKNKDVRKAVYHALDRDFIVNAIFFGQGKVSTGPFAESMLFHDPNIQQYPYDMELAKKLIADSGVDLSKHPIRLLGLPYGSTWDRMTEYVKQQLEELGFVVSIQAVDAGGWLQAMGNFDFDLAFSFLYQFGHPAQGVSRIYFSDNQVKGTHAGNNGGYENPEVDEMFRKAADAIDEAEAAEAYTKVQQILAEEVPVLWMFDMKNTTIYRDKIRNPVRTAIGLNEPMDEVWIAR</sequence>
<evidence type="ECO:0000256" key="4">
    <source>
        <dbReference type="SAM" id="SignalP"/>
    </source>
</evidence>
<accession>A0A7W9VWW7</accession>
<evidence type="ECO:0000313" key="7">
    <source>
        <dbReference type="Proteomes" id="UP000533306"/>
    </source>
</evidence>
<comment type="caution">
    <text evidence="6">The sequence shown here is derived from an EMBL/GenBank/DDBJ whole genome shotgun (WGS) entry which is preliminary data.</text>
</comment>
<evidence type="ECO:0000256" key="2">
    <source>
        <dbReference type="ARBA" id="ARBA00005695"/>
    </source>
</evidence>
<dbReference type="PANTHER" id="PTHR30290:SF38">
    <property type="entry name" value="D,D-DIPEPTIDE-BINDING PERIPLASMIC PROTEIN DDPA-RELATED"/>
    <property type="match status" value="1"/>
</dbReference>
<evidence type="ECO:0000256" key="1">
    <source>
        <dbReference type="ARBA" id="ARBA00004418"/>
    </source>
</evidence>
<gene>
    <name evidence="6" type="ORF">HNR59_002921</name>
</gene>
<organism evidence="6 7">
    <name type="scientific">Aquamicrobium lusatiense</name>
    <dbReference type="NCBI Taxonomy" id="89772"/>
    <lineage>
        <taxon>Bacteria</taxon>
        <taxon>Pseudomonadati</taxon>
        <taxon>Pseudomonadota</taxon>
        <taxon>Alphaproteobacteria</taxon>
        <taxon>Hyphomicrobiales</taxon>
        <taxon>Phyllobacteriaceae</taxon>
        <taxon>Aquamicrobium</taxon>
    </lineage>
</organism>
<dbReference type="RefSeq" id="WP_246374722.1">
    <property type="nucleotide sequence ID" value="NZ_JACHEU010000002.1"/>
</dbReference>
<feature type="signal peptide" evidence="4">
    <location>
        <begin position="1"/>
        <end position="25"/>
    </location>
</feature>
<evidence type="ECO:0000313" key="6">
    <source>
        <dbReference type="EMBL" id="MBB6013532.1"/>
    </source>
</evidence>